<dbReference type="PANTHER" id="PTHR14859">
    <property type="entry name" value="CALCOFLUOR WHITE HYPERSENSITIVE PROTEIN PRECURSOR"/>
    <property type="match status" value="1"/>
</dbReference>
<keyword evidence="2" id="KW-0378">Hydrolase</keyword>
<dbReference type="InterPro" id="IPR051916">
    <property type="entry name" value="GPI-anchor_lipid_remodeler"/>
</dbReference>
<dbReference type="CDD" id="cd09079">
    <property type="entry name" value="RgfB-like"/>
    <property type="match status" value="1"/>
</dbReference>
<evidence type="ECO:0000313" key="3">
    <source>
        <dbReference type="Proteomes" id="UP001473063"/>
    </source>
</evidence>
<keyword evidence="2" id="KW-0540">Nuclease</keyword>
<accession>A0ABV1BJJ6</accession>
<dbReference type="Gene3D" id="3.60.10.10">
    <property type="entry name" value="Endonuclease/exonuclease/phosphatase"/>
    <property type="match status" value="1"/>
</dbReference>
<dbReference type="Proteomes" id="UP001473063">
    <property type="component" value="Unassembled WGS sequence"/>
</dbReference>
<organism evidence="2 3">
    <name type="scientific">Blautia aquisgranensis</name>
    <dbReference type="NCBI Taxonomy" id="3133153"/>
    <lineage>
        <taxon>Bacteria</taxon>
        <taxon>Bacillati</taxon>
        <taxon>Bacillota</taxon>
        <taxon>Clostridia</taxon>
        <taxon>Lachnospirales</taxon>
        <taxon>Lachnospiraceae</taxon>
        <taxon>Blautia</taxon>
    </lineage>
</organism>
<comment type="caution">
    <text evidence="2">The sequence shown here is derived from an EMBL/GenBank/DDBJ whole genome shotgun (WGS) entry which is preliminary data.</text>
</comment>
<reference evidence="2 3" key="1">
    <citation type="submission" date="2024-03" db="EMBL/GenBank/DDBJ databases">
        <title>Human intestinal bacterial collection.</title>
        <authorList>
            <person name="Pauvert C."/>
            <person name="Hitch T.C.A."/>
            <person name="Clavel T."/>
        </authorList>
    </citation>
    <scope>NUCLEOTIDE SEQUENCE [LARGE SCALE GENOMIC DNA]</scope>
    <source>
        <strain evidence="2 3">CLA-JM-H16</strain>
    </source>
</reference>
<evidence type="ECO:0000259" key="1">
    <source>
        <dbReference type="Pfam" id="PF03372"/>
    </source>
</evidence>
<dbReference type="InterPro" id="IPR005135">
    <property type="entry name" value="Endo/exonuclease/phosphatase"/>
</dbReference>
<dbReference type="Pfam" id="PF03372">
    <property type="entry name" value="Exo_endo_phos"/>
    <property type="match status" value="1"/>
</dbReference>
<name>A0ABV1BJJ6_9FIRM</name>
<dbReference type="PANTHER" id="PTHR14859:SF1">
    <property type="entry name" value="PGAP2-INTERACTING PROTEIN"/>
    <property type="match status" value="1"/>
</dbReference>
<keyword evidence="3" id="KW-1185">Reference proteome</keyword>
<dbReference type="GO" id="GO:0004519">
    <property type="term" value="F:endonuclease activity"/>
    <property type="evidence" value="ECO:0007669"/>
    <property type="project" value="UniProtKB-KW"/>
</dbReference>
<dbReference type="InterPro" id="IPR036691">
    <property type="entry name" value="Endo/exonu/phosph_ase_sf"/>
</dbReference>
<protein>
    <submittedName>
        <fullName evidence="2">Endonuclease/exonuclease/phosphatase family protein</fullName>
    </submittedName>
</protein>
<dbReference type="EMBL" id="JBBMEJ010000018">
    <property type="protein sequence ID" value="MEQ2371935.1"/>
    <property type="molecule type" value="Genomic_DNA"/>
</dbReference>
<feature type="domain" description="Endonuclease/exonuclease/phosphatase" evidence="1">
    <location>
        <begin position="4"/>
        <end position="277"/>
    </location>
</feature>
<proteinExistence type="predicted"/>
<dbReference type="RefSeq" id="WP_349057314.1">
    <property type="nucleotide sequence ID" value="NZ_JBBMEJ010000018.1"/>
</dbReference>
<evidence type="ECO:0000313" key="2">
    <source>
        <dbReference type="EMBL" id="MEQ2371935.1"/>
    </source>
</evidence>
<dbReference type="SUPFAM" id="SSF56219">
    <property type="entry name" value="DNase I-like"/>
    <property type="match status" value="1"/>
</dbReference>
<gene>
    <name evidence="2" type="ORF">WMO28_13560</name>
</gene>
<sequence length="293" mass="34230">MKLMTLNTHSLVEPDYASKTRKFAQVIQKELPDIVALQEVNQSQSASVLPDVMLPGYVRCIGFDRQIRSDNYAMILAEILRGMDCYYYWTWISAKTGYGKYDEGMALLTRKPIERIRQHLISRTDDYENWKTRKMLGVQVQGCPDWFFTVHMGWWNDEEEPFRGQWDSMEEFFRSYRKKDSTIWLMGDFNSPDNVKGQGYELVCNSGWQDSWKAAETKDEGFTVEKEIDGWRDSDTGKAEQKTDRMRLDYIFSSEKRKILTSEVICNGKKYPVVSDHCGVMITTGQKMPDKQN</sequence>
<keyword evidence="2" id="KW-0255">Endonuclease</keyword>